<accession>A0ABQ6N8Y0</accession>
<dbReference type="InterPro" id="IPR007138">
    <property type="entry name" value="ABM_dom"/>
</dbReference>
<gene>
    <name evidence="2" type="ORF">TeGR_g6392</name>
</gene>
<reference evidence="2 3" key="1">
    <citation type="journal article" date="2023" name="Commun. Biol.">
        <title>Genome analysis of Parmales, the sister group of diatoms, reveals the evolutionary specialization of diatoms from phago-mixotrophs to photoautotrophs.</title>
        <authorList>
            <person name="Ban H."/>
            <person name="Sato S."/>
            <person name="Yoshikawa S."/>
            <person name="Yamada K."/>
            <person name="Nakamura Y."/>
            <person name="Ichinomiya M."/>
            <person name="Sato N."/>
            <person name="Blanc-Mathieu R."/>
            <person name="Endo H."/>
            <person name="Kuwata A."/>
            <person name="Ogata H."/>
        </authorList>
    </citation>
    <scope>NUCLEOTIDE SEQUENCE [LARGE SCALE GENOMIC DNA]</scope>
</reference>
<evidence type="ECO:0000313" key="2">
    <source>
        <dbReference type="EMBL" id="GMI51130.1"/>
    </source>
</evidence>
<dbReference type="InterPro" id="IPR011008">
    <property type="entry name" value="Dimeric_a/b-barrel"/>
</dbReference>
<dbReference type="EMBL" id="BRYB01006533">
    <property type="protein sequence ID" value="GMI51130.1"/>
    <property type="molecule type" value="Genomic_DNA"/>
</dbReference>
<sequence length="151" mass="16749">MPCPCTSCTCGDDCRCKPGEPGCDPCGAFQREKAAAAAAIPPSTSKPFTLMVNLTFKDGEAEQVFLDSMLPYAAWVKANEPNTLTYQLMKSDKPVAEKGIYYGIIERYADKERDFLGAHRNSAQFKEFRAVLKELQDEDRCEVVGDSYNDV</sequence>
<dbReference type="Proteomes" id="UP001165060">
    <property type="component" value="Unassembled WGS sequence"/>
</dbReference>
<feature type="domain" description="ABM" evidence="1">
    <location>
        <begin position="48"/>
        <end position="144"/>
    </location>
</feature>
<protein>
    <recommendedName>
        <fullName evidence="1">ABM domain-containing protein</fullName>
    </recommendedName>
</protein>
<organism evidence="2 3">
    <name type="scientific">Tetraparma gracilis</name>
    <dbReference type="NCBI Taxonomy" id="2962635"/>
    <lineage>
        <taxon>Eukaryota</taxon>
        <taxon>Sar</taxon>
        <taxon>Stramenopiles</taxon>
        <taxon>Ochrophyta</taxon>
        <taxon>Bolidophyceae</taxon>
        <taxon>Parmales</taxon>
        <taxon>Triparmaceae</taxon>
        <taxon>Tetraparma</taxon>
    </lineage>
</organism>
<dbReference type="Pfam" id="PF03992">
    <property type="entry name" value="ABM"/>
    <property type="match status" value="1"/>
</dbReference>
<comment type="caution">
    <text evidence="2">The sequence shown here is derived from an EMBL/GenBank/DDBJ whole genome shotgun (WGS) entry which is preliminary data.</text>
</comment>
<proteinExistence type="predicted"/>
<name>A0ABQ6N8Y0_9STRA</name>
<dbReference type="PROSITE" id="PS51725">
    <property type="entry name" value="ABM"/>
    <property type="match status" value="1"/>
</dbReference>
<dbReference type="SUPFAM" id="SSF54909">
    <property type="entry name" value="Dimeric alpha+beta barrel"/>
    <property type="match status" value="1"/>
</dbReference>
<evidence type="ECO:0000259" key="1">
    <source>
        <dbReference type="PROSITE" id="PS51725"/>
    </source>
</evidence>
<evidence type="ECO:0000313" key="3">
    <source>
        <dbReference type="Proteomes" id="UP001165060"/>
    </source>
</evidence>
<keyword evidence="3" id="KW-1185">Reference proteome</keyword>
<dbReference type="PANTHER" id="PTHR40624:SF1">
    <property type="entry name" value="BIOSYNTHESIS MONOOXYGENASE, PUTATIVE (AFU_ORTHOLOGUE AFUA_1G12025)-RELATED"/>
    <property type="match status" value="1"/>
</dbReference>
<dbReference type="PANTHER" id="PTHR40624">
    <property type="entry name" value="BIOSYNTHESIS MONOOXYGENASE, PUTATIVE (AFU_ORTHOLOGUE AFUA_1G12025)-RELATED"/>
    <property type="match status" value="1"/>
</dbReference>
<dbReference type="Gene3D" id="3.30.70.100">
    <property type="match status" value="1"/>
</dbReference>